<sequence>LEQLTHGVQDGGLGQRRKGISIGQRAKGDWEQRGIGLKTIRSINQLYFLIGGGDMVY</sequence>
<dbReference type="EMBL" id="KI395623">
    <property type="protein sequence ID" value="ERM97927.1"/>
    <property type="molecule type" value="Genomic_DNA"/>
</dbReference>
<dbReference type="HOGENOM" id="CLU_2999149_0_0_1"/>
<accession>W1NQA4</accession>
<protein>
    <submittedName>
        <fullName evidence="1">Uncharacterized protein</fullName>
    </submittedName>
</protein>
<reference evidence="2" key="1">
    <citation type="journal article" date="2013" name="Science">
        <title>The Amborella genome and the evolution of flowering plants.</title>
        <authorList>
            <consortium name="Amborella Genome Project"/>
        </authorList>
    </citation>
    <scope>NUCLEOTIDE SEQUENCE [LARGE SCALE GENOMIC DNA]</scope>
</reference>
<keyword evidence="2" id="KW-1185">Reference proteome</keyword>
<name>W1NQA4_AMBTC</name>
<evidence type="ECO:0000313" key="1">
    <source>
        <dbReference type="EMBL" id="ERM97927.1"/>
    </source>
</evidence>
<proteinExistence type="predicted"/>
<dbReference type="Proteomes" id="UP000017836">
    <property type="component" value="Unassembled WGS sequence"/>
</dbReference>
<feature type="non-terminal residue" evidence="1">
    <location>
        <position position="1"/>
    </location>
</feature>
<organism evidence="1 2">
    <name type="scientific">Amborella trichopoda</name>
    <dbReference type="NCBI Taxonomy" id="13333"/>
    <lineage>
        <taxon>Eukaryota</taxon>
        <taxon>Viridiplantae</taxon>
        <taxon>Streptophyta</taxon>
        <taxon>Embryophyta</taxon>
        <taxon>Tracheophyta</taxon>
        <taxon>Spermatophyta</taxon>
        <taxon>Magnoliopsida</taxon>
        <taxon>Amborellales</taxon>
        <taxon>Amborellaceae</taxon>
        <taxon>Amborella</taxon>
    </lineage>
</organism>
<evidence type="ECO:0000313" key="2">
    <source>
        <dbReference type="Proteomes" id="UP000017836"/>
    </source>
</evidence>
<gene>
    <name evidence="1" type="ORF">AMTR_s01368p00009080</name>
</gene>
<dbReference type="AlphaFoldDB" id="W1NQA4"/>